<sequence length="142" mass="16188">MSRIWAALPLLEDPLDPNAPVIPPDACWWRHPLARNEDGHELIVRTDSTSDMRAARLGCWEWFDGLDAQLIFGVDVFRVHHTFDGARSHLDVLALDVPTRSLAWRNLTEPGDWHVPRVDEYVIPSDAFVRLPYAVAPHPVRP</sequence>
<dbReference type="Proteomes" id="UP000268191">
    <property type="component" value="Segment"/>
</dbReference>
<dbReference type="GeneID" id="63925952"/>
<dbReference type="EMBL" id="MH779505">
    <property type="protein sequence ID" value="AYD84018.1"/>
    <property type="molecule type" value="Genomic_DNA"/>
</dbReference>
<protein>
    <submittedName>
        <fullName evidence="1">Uncharacterized protein</fullName>
    </submittedName>
</protein>
<organism evidence="1 2">
    <name type="scientific">Mycobacterium phage Grizzly</name>
    <dbReference type="NCBI Taxonomy" id="2315539"/>
    <lineage>
        <taxon>Viruses</taxon>
        <taxon>Duplodnaviria</taxon>
        <taxon>Heunggongvirae</taxon>
        <taxon>Uroviricota</taxon>
        <taxon>Caudoviricetes</taxon>
        <taxon>Gclasvirinae</taxon>
        <taxon>Liefievirus</taxon>
        <taxon>Liefievirus grizzly</taxon>
    </lineage>
</organism>
<proteinExistence type="predicted"/>
<gene>
    <name evidence="1" type="primary">55</name>
    <name evidence="1" type="ORF">SEA_GRIZZLY_55</name>
</gene>
<keyword evidence="2" id="KW-1185">Reference proteome</keyword>
<name>A0A386KEJ9_9CAUD</name>
<accession>A0A386KEJ9</accession>
<evidence type="ECO:0000313" key="2">
    <source>
        <dbReference type="Proteomes" id="UP000268191"/>
    </source>
</evidence>
<dbReference type="KEGG" id="vg:63925952"/>
<evidence type="ECO:0000313" key="1">
    <source>
        <dbReference type="EMBL" id="AYD84018.1"/>
    </source>
</evidence>
<reference evidence="2" key="1">
    <citation type="submission" date="2018-08" db="EMBL/GenBank/DDBJ databases">
        <authorList>
            <person name="Pope W.H."/>
            <person name="Garlena R.A."/>
            <person name="Russell D.A."/>
            <person name="Jacobs-Sera D."/>
            <person name="Hatfull G.F."/>
        </authorList>
    </citation>
    <scope>NUCLEOTIDE SEQUENCE [LARGE SCALE GENOMIC DNA]</scope>
</reference>
<dbReference type="RefSeq" id="YP_010051465.1">
    <property type="nucleotide sequence ID" value="NC_054442.1"/>
</dbReference>